<keyword evidence="2" id="KW-1185">Reference proteome</keyword>
<reference evidence="1" key="1">
    <citation type="submission" date="2017-07" db="EMBL/GenBank/DDBJ databases">
        <title>Taro Niue Genome Assembly and Annotation.</title>
        <authorList>
            <person name="Atibalentja N."/>
            <person name="Keating K."/>
            <person name="Fields C.J."/>
        </authorList>
    </citation>
    <scope>NUCLEOTIDE SEQUENCE</scope>
    <source>
        <strain evidence="1">Niue_2</strain>
        <tissue evidence="1">Leaf</tissue>
    </source>
</reference>
<accession>A0A843V9X4</accession>
<comment type="caution">
    <text evidence="1">The sequence shown here is derived from an EMBL/GenBank/DDBJ whole genome shotgun (WGS) entry which is preliminary data.</text>
</comment>
<dbReference type="OrthoDB" id="1908108at2759"/>
<name>A0A843V9X4_COLES</name>
<dbReference type="PANTHER" id="PTHR31065:SF48">
    <property type="entry name" value="PLATZ TRANSCRIPTION FACTOR FAMILY PROTEIN"/>
    <property type="match status" value="1"/>
</dbReference>
<dbReference type="Pfam" id="PF04640">
    <property type="entry name" value="PLATZ"/>
    <property type="match status" value="1"/>
</dbReference>
<proteinExistence type="predicted"/>
<protein>
    <recommendedName>
        <fullName evidence="3">PLATZ transcription factor family protein</fullName>
    </recommendedName>
</protein>
<sequence length="204" mass="22547">MGAGEGGKETRWPAWLHPLLRTAFFVRCELHGGSHRNECNMYCLDCAGGALCPTCVALHHRQHRAIQIRRSSYHDVIRVAEIQRHLDVAGVQTYVINGARVVFLNERRQPRPGKGVANICRSCGRGLLGPFDFCSLGCKLARTTSGDTDVHRKLAASPPPNSYLQDHELIRIECIAPGTPPPTAINERVAKRRKGTPRRAPMGV</sequence>
<dbReference type="EMBL" id="NMUH01001249">
    <property type="protein sequence ID" value="MQL90520.1"/>
    <property type="molecule type" value="Genomic_DNA"/>
</dbReference>
<dbReference type="PANTHER" id="PTHR31065">
    <property type="entry name" value="PLATZ TRANSCRIPTION FACTOR FAMILY PROTEIN"/>
    <property type="match status" value="1"/>
</dbReference>
<dbReference type="Proteomes" id="UP000652761">
    <property type="component" value="Unassembled WGS sequence"/>
</dbReference>
<evidence type="ECO:0000313" key="2">
    <source>
        <dbReference type="Proteomes" id="UP000652761"/>
    </source>
</evidence>
<evidence type="ECO:0008006" key="3">
    <source>
        <dbReference type="Google" id="ProtNLM"/>
    </source>
</evidence>
<organism evidence="1 2">
    <name type="scientific">Colocasia esculenta</name>
    <name type="common">Wild taro</name>
    <name type="synonym">Arum esculentum</name>
    <dbReference type="NCBI Taxonomy" id="4460"/>
    <lineage>
        <taxon>Eukaryota</taxon>
        <taxon>Viridiplantae</taxon>
        <taxon>Streptophyta</taxon>
        <taxon>Embryophyta</taxon>
        <taxon>Tracheophyta</taxon>
        <taxon>Spermatophyta</taxon>
        <taxon>Magnoliopsida</taxon>
        <taxon>Liliopsida</taxon>
        <taxon>Araceae</taxon>
        <taxon>Aroideae</taxon>
        <taxon>Colocasieae</taxon>
        <taxon>Colocasia</taxon>
    </lineage>
</organism>
<dbReference type="AlphaFoldDB" id="A0A843V9X4"/>
<gene>
    <name evidence="1" type="ORF">Taro_023115</name>
</gene>
<dbReference type="InterPro" id="IPR006734">
    <property type="entry name" value="PLATZ"/>
</dbReference>
<evidence type="ECO:0000313" key="1">
    <source>
        <dbReference type="EMBL" id="MQL90520.1"/>
    </source>
</evidence>